<proteinExistence type="inferred from homology"/>
<dbReference type="PANTHER" id="PTHR35177">
    <property type="entry name" value="HYDROGENASE MATURATION FACTOR HYBG"/>
    <property type="match status" value="1"/>
</dbReference>
<dbReference type="AlphaFoldDB" id="A0A0F7JRF4"/>
<dbReference type="FunFam" id="2.30.30.140:FF:000022">
    <property type="entry name" value="Hydrogenase assembly chaperone HybG"/>
    <property type="match status" value="1"/>
</dbReference>
<dbReference type="InterPro" id="IPR019812">
    <property type="entry name" value="Hydgase_assmbl_chp_CS"/>
</dbReference>
<dbReference type="GO" id="GO:0051604">
    <property type="term" value="P:protein maturation"/>
    <property type="evidence" value="ECO:0007669"/>
    <property type="project" value="TreeGrafter"/>
</dbReference>
<evidence type="ECO:0000313" key="3">
    <source>
        <dbReference type="Proteomes" id="UP000034410"/>
    </source>
</evidence>
<dbReference type="EMBL" id="CP011412">
    <property type="protein sequence ID" value="AKH19031.1"/>
    <property type="molecule type" value="Genomic_DNA"/>
</dbReference>
<dbReference type="KEGG" id="seds:AAY24_00225"/>
<dbReference type="PANTHER" id="PTHR35177:SF2">
    <property type="entry name" value="HYDROGENASE MATURATION FACTOR HYBG"/>
    <property type="match status" value="1"/>
</dbReference>
<dbReference type="Proteomes" id="UP000034410">
    <property type="component" value="Chromosome"/>
</dbReference>
<dbReference type="GO" id="GO:1902670">
    <property type="term" value="F:carbon dioxide binding"/>
    <property type="evidence" value="ECO:0007669"/>
    <property type="project" value="TreeGrafter"/>
</dbReference>
<evidence type="ECO:0008006" key="4">
    <source>
        <dbReference type="Google" id="ProtNLM"/>
    </source>
</evidence>
<keyword evidence="3" id="KW-1185">Reference proteome</keyword>
<gene>
    <name evidence="2" type="ORF">AAY24_00225</name>
</gene>
<comment type="similarity">
    <text evidence="1">Belongs to the HupF/HypC family.</text>
</comment>
<name>A0A0F7JRF4_9GAMM</name>
<dbReference type="GO" id="GO:0005506">
    <property type="term" value="F:iron ion binding"/>
    <property type="evidence" value="ECO:0007669"/>
    <property type="project" value="TreeGrafter"/>
</dbReference>
<accession>A0A0F7JRF4</accession>
<dbReference type="PROSITE" id="PS01097">
    <property type="entry name" value="HUPF_HYPC"/>
    <property type="match status" value="1"/>
</dbReference>
<dbReference type="InterPro" id="IPR001109">
    <property type="entry name" value="Hydrogenase_HupF/HypC"/>
</dbReference>
<dbReference type="RefSeq" id="WP_046857969.1">
    <property type="nucleotide sequence ID" value="NZ_CP011412.1"/>
</dbReference>
<evidence type="ECO:0000313" key="2">
    <source>
        <dbReference type="EMBL" id="AKH19031.1"/>
    </source>
</evidence>
<dbReference type="Pfam" id="PF01455">
    <property type="entry name" value="HupF_HypC"/>
    <property type="match status" value="1"/>
</dbReference>
<dbReference type="NCBIfam" id="TIGR00074">
    <property type="entry name" value="hypC_hupF"/>
    <property type="match status" value="1"/>
</dbReference>
<dbReference type="SUPFAM" id="SSF159127">
    <property type="entry name" value="HupF/HypC-like"/>
    <property type="match status" value="1"/>
</dbReference>
<dbReference type="PRINTS" id="PR00445">
    <property type="entry name" value="HUPFHYPC"/>
</dbReference>
<reference evidence="2 3" key="1">
    <citation type="journal article" date="2015" name="Genome Announc.">
        <title>Complete Genome Sequence of Sedimenticola thiotaurini Strain SIP-G1, a Polyphosphate- and Polyhydroxyalkanoate-Accumulating Sulfur-Oxidizing Gammaproteobacterium Isolated from Salt Marsh Sediments.</title>
        <authorList>
            <person name="Flood B.E."/>
            <person name="Jones D.S."/>
            <person name="Bailey J.V."/>
        </authorList>
    </citation>
    <scope>NUCLEOTIDE SEQUENCE [LARGE SCALE GENOMIC DNA]</scope>
    <source>
        <strain evidence="2 3">SIP-G1</strain>
    </source>
</reference>
<dbReference type="PATRIC" id="fig|1543721.4.peg.48"/>
<organism evidence="2 3">
    <name type="scientific">Sedimenticola thiotaurini</name>
    <dbReference type="NCBI Taxonomy" id="1543721"/>
    <lineage>
        <taxon>Bacteria</taxon>
        <taxon>Pseudomonadati</taxon>
        <taxon>Pseudomonadota</taxon>
        <taxon>Gammaproteobacteria</taxon>
        <taxon>Chromatiales</taxon>
        <taxon>Sedimenticolaceae</taxon>
        <taxon>Sedimenticola</taxon>
    </lineage>
</organism>
<dbReference type="Gene3D" id="2.30.30.140">
    <property type="match status" value="1"/>
</dbReference>
<dbReference type="OrthoDB" id="9806017at2"/>
<sequence length="77" mass="8118">MCLAIPGKVVEIDTETDMAVVSVGNVKKEVSTALVEDVALGDFLLIHVGYALNKISPEEAANTLKLFEEAGMGVEAL</sequence>
<evidence type="ECO:0000256" key="1">
    <source>
        <dbReference type="ARBA" id="ARBA00006018"/>
    </source>
</evidence>
<protein>
    <recommendedName>
        <fullName evidence="4">HypC/HybG/HupF family hydrogenase formation chaperone</fullName>
    </recommendedName>
</protein>